<keyword evidence="1" id="KW-0472">Membrane</keyword>
<dbReference type="AlphaFoldDB" id="A0A212K274"/>
<feature type="transmembrane region" description="Helical" evidence="1">
    <location>
        <begin position="90"/>
        <end position="110"/>
    </location>
</feature>
<dbReference type="InterPro" id="IPR000620">
    <property type="entry name" value="EamA_dom"/>
</dbReference>
<feature type="transmembrane region" description="Helical" evidence="1">
    <location>
        <begin position="265"/>
        <end position="283"/>
    </location>
</feature>
<reference evidence="3" key="1">
    <citation type="submission" date="2016-04" db="EMBL/GenBank/DDBJ databases">
        <authorList>
            <person name="Evans L.H."/>
            <person name="Alamgir A."/>
            <person name="Owens N."/>
            <person name="Weber N.D."/>
            <person name="Virtaneva K."/>
            <person name="Barbian K."/>
            <person name="Babar A."/>
            <person name="Rosenke K."/>
        </authorList>
    </citation>
    <scope>NUCLEOTIDE SEQUENCE</scope>
    <source>
        <strain evidence="3">92-2</strain>
    </source>
</reference>
<evidence type="ECO:0000313" key="3">
    <source>
        <dbReference type="EMBL" id="SBW05767.1"/>
    </source>
</evidence>
<dbReference type="Gene3D" id="1.10.3730.20">
    <property type="match status" value="1"/>
</dbReference>
<feature type="transmembrane region" description="Helical" evidence="1">
    <location>
        <begin position="34"/>
        <end position="51"/>
    </location>
</feature>
<proteinExistence type="predicted"/>
<feature type="transmembrane region" description="Helical" evidence="1">
    <location>
        <begin position="207"/>
        <end position="232"/>
    </location>
</feature>
<dbReference type="PANTHER" id="PTHR22911:SF137">
    <property type="entry name" value="SOLUTE CARRIER FAMILY 35 MEMBER G2-RELATED"/>
    <property type="match status" value="1"/>
</dbReference>
<feature type="domain" description="EamA" evidence="2">
    <location>
        <begin position="147"/>
        <end position="282"/>
    </location>
</feature>
<name>A0A212K274_9BACT</name>
<dbReference type="RefSeq" id="WP_227118086.1">
    <property type="nucleotide sequence ID" value="NZ_LT598928.1"/>
</dbReference>
<feature type="transmembrane region" description="Helical" evidence="1">
    <location>
        <begin position="181"/>
        <end position="201"/>
    </location>
</feature>
<dbReference type="EMBL" id="FLUP01000001">
    <property type="protein sequence ID" value="SBW05767.1"/>
    <property type="molecule type" value="Genomic_DNA"/>
</dbReference>
<dbReference type="SUPFAM" id="SSF103481">
    <property type="entry name" value="Multidrug resistance efflux transporter EmrE"/>
    <property type="match status" value="2"/>
</dbReference>
<accession>A0A212K274</accession>
<evidence type="ECO:0000259" key="2">
    <source>
        <dbReference type="Pfam" id="PF00892"/>
    </source>
</evidence>
<feature type="transmembrane region" description="Helical" evidence="1">
    <location>
        <begin position="7"/>
        <end position="28"/>
    </location>
</feature>
<gene>
    <name evidence="3" type="ORF">KM92DES2_12097</name>
</gene>
<dbReference type="InterPro" id="IPR037185">
    <property type="entry name" value="EmrE-like"/>
</dbReference>
<dbReference type="GO" id="GO:0016020">
    <property type="term" value="C:membrane"/>
    <property type="evidence" value="ECO:0007669"/>
    <property type="project" value="InterPro"/>
</dbReference>
<dbReference type="PANTHER" id="PTHR22911">
    <property type="entry name" value="ACYL-MALONYL CONDENSING ENZYME-RELATED"/>
    <property type="match status" value="1"/>
</dbReference>
<dbReference type="Pfam" id="PF00892">
    <property type="entry name" value="EamA"/>
    <property type="match status" value="2"/>
</dbReference>
<sequence>MGFFYSILSSAAFGLIPLFTLPLMHGGVSGPSALFYRFAIATVVLGIVLAVRGERFSARGIDLCKLAGMSSMYTMAALLFFWGFKHMPSGVVATLQFTYPVMVMLIMIVFYHERFSWITALSILLAIAGVYLLCGGSDGDMGGASLLAVALLLLSALCNAVYITTIYAARIPNMSGLVMTFYVLAFGAVISGANALLSGSFQPLHSWWELLLATLLAVVTAVISNLTLILAVQRIGSTLTSILGVMEPVTAVVVGILVFSEPFSMSLVAGVAFIAASVVLVMLGKQITAFFQRHKHA</sequence>
<evidence type="ECO:0000256" key="1">
    <source>
        <dbReference type="SAM" id="Phobius"/>
    </source>
</evidence>
<organism evidence="3">
    <name type="scientific">uncultured Desulfovibrio sp</name>
    <dbReference type="NCBI Taxonomy" id="167968"/>
    <lineage>
        <taxon>Bacteria</taxon>
        <taxon>Pseudomonadati</taxon>
        <taxon>Thermodesulfobacteriota</taxon>
        <taxon>Desulfovibrionia</taxon>
        <taxon>Desulfovibrionales</taxon>
        <taxon>Desulfovibrionaceae</taxon>
        <taxon>Desulfovibrio</taxon>
        <taxon>environmental samples</taxon>
    </lineage>
</organism>
<protein>
    <recommendedName>
        <fullName evidence="2">EamA domain-containing protein</fullName>
    </recommendedName>
</protein>
<feature type="transmembrane region" description="Helical" evidence="1">
    <location>
        <begin position="145"/>
        <end position="169"/>
    </location>
</feature>
<feature type="transmembrane region" description="Helical" evidence="1">
    <location>
        <begin position="115"/>
        <end position="133"/>
    </location>
</feature>
<feature type="transmembrane region" description="Helical" evidence="1">
    <location>
        <begin position="239"/>
        <end position="259"/>
    </location>
</feature>
<feature type="domain" description="EamA" evidence="2">
    <location>
        <begin position="2"/>
        <end position="133"/>
    </location>
</feature>
<keyword evidence="1" id="KW-0812">Transmembrane</keyword>
<feature type="transmembrane region" description="Helical" evidence="1">
    <location>
        <begin position="63"/>
        <end position="84"/>
    </location>
</feature>
<keyword evidence="1" id="KW-1133">Transmembrane helix</keyword>